<evidence type="ECO:0000256" key="4">
    <source>
        <dbReference type="ARBA" id="ARBA00022475"/>
    </source>
</evidence>
<feature type="region of interest" description="Disordered" evidence="11">
    <location>
        <begin position="1"/>
        <end position="20"/>
    </location>
</feature>
<gene>
    <name evidence="12" type="ORF">OOU_Y34scaffold00037g39</name>
</gene>
<evidence type="ECO:0000256" key="5">
    <source>
        <dbReference type="ARBA" id="ARBA00022692"/>
    </source>
</evidence>
<feature type="transmembrane region" description="Helical" evidence="10">
    <location>
        <begin position="615"/>
        <end position="638"/>
    </location>
</feature>
<keyword evidence="6 10" id="KW-0184">Conjugation</keyword>
<dbReference type="InterPro" id="IPR026777">
    <property type="entry name" value="PRM1"/>
</dbReference>
<comment type="caution">
    <text evidence="10">Lacks conserved residue(s) required for the propagation of feature annotation.</text>
</comment>
<keyword evidence="9" id="KW-0325">Glycoprotein</keyword>
<name>A0AA97PS37_PYRO3</name>
<evidence type="ECO:0000256" key="6">
    <source>
        <dbReference type="ARBA" id="ARBA00022971"/>
    </source>
</evidence>
<dbReference type="PANTHER" id="PTHR31030:SF1">
    <property type="entry name" value="PLASMA MEMBRANE FUSION PROTEIN PRM1"/>
    <property type="match status" value="1"/>
</dbReference>
<organism evidence="12">
    <name type="scientific">Pyricularia oryzae (strain Y34)</name>
    <name type="common">Rice blast fungus</name>
    <name type="synonym">Magnaporthe oryzae</name>
    <dbReference type="NCBI Taxonomy" id="1143189"/>
    <lineage>
        <taxon>Eukaryota</taxon>
        <taxon>Fungi</taxon>
        <taxon>Dikarya</taxon>
        <taxon>Ascomycota</taxon>
        <taxon>Pezizomycotina</taxon>
        <taxon>Sordariomycetes</taxon>
        <taxon>Sordariomycetidae</taxon>
        <taxon>Magnaporthales</taxon>
        <taxon>Pyriculariaceae</taxon>
        <taxon>Pyricularia</taxon>
    </lineage>
</organism>
<comment type="subcellular location">
    <subcellularLocation>
        <location evidence="2 10">Cell membrane</location>
        <topology evidence="2 10">Multi-pass membrane protein</topology>
    </subcellularLocation>
</comment>
<proteinExistence type="inferred from homology"/>
<dbReference type="GO" id="GO:0043332">
    <property type="term" value="C:mating projection tip"/>
    <property type="evidence" value="ECO:0007669"/>
    <property type="project" value="UniProtKB-UniRule"/>
</dbReference>
<feature type="transmembrane region" description="Helical" evidence="10">
    <location>
        <begin position="139"/>
        <end position="159"/>
    </location>
</feature>
<dbReference type="Proteomes" id="UP000011086">
    <property type="component" value="Unassembled WGS sequence"/>
</dbReference>
<dbReference type="EMBL" id="JH792917">
    <property type="protein sequence ID" value="ELQ44897.1"/>
    <property type="molecule type" value="Genomic_DNA"/>
</dbReference>
<evidence type="ECO:0000313" key="12">
    <source>
        <dbReference type="EMBL" id="ELQ44897.1"/>
    </source>
</evidence>
<feature type="compositionally biased region" description="Basic and acidic residues" evidence="11">
    <location>
        <begin position="730"/>
        <end position="746"/>
    </location>
</feature>
<accession>A0AA97PS37</accession>
<evidence type="ECO:0000256" key="1">
    <source>
        <dbReference type="ARBA" id="ARBA00002512"/>
    </source>
</evidence>
<feature type="transmembrane region" description="Helical" evidence="10">
    <location>
        <begin position="332"/>
        <end position="352"/>
    </location>
</feature>
<dbReference type="GO" id="GO:0032220">
    <property type="term" value="P:plasma membrane fusion involved in cytogamy"/>
    <property type="evidence" value="ECO:0007669"/>
    <property type="project" value="TreeGrafter"/>
</dbReference>
<evidence type="ECO:0000256" key="7">
    <source>
        <dbReference type="ARBA" id="ARBA00022989"/>
    </source>
</evidence>
<dbReference type="GO" id="GO:0005886">
    <property type="term" value="C:plasma membrane"/>
    <property type="evidence" value="ECO:0007669"/>
    <property type="project" value="UniProtKB-SubCell"/>
</dbReference>
<feature type="transmembrane region" description="Helical" evidence="10">
    <location>
        <begin position="410"/>
        <end position="438"/>
    </location>
</feature>
<evidence type="ECO:0000256" key="10">
    <source>
        <dbReference type="RuleBase" id="RU366035"/>
    </source>
</evidence>
<feature type="region of interest" description="Disordered" evidence="11">
    <location>
        <begin position="645"/>
        <end position="746"/>
    </location>
</feature>
<sequence>MAFPKLPMNLRSRPVDTQDQDLHNEARHLPSVRTGGQPAPFLGLKARLSQIWMNKWTILLLLVLVRVIILIAGLIENIGDAKVKALSSCTKVEDIGSAMASMPHYLSVGVNKVATESIASAISGMVQVLMLIMTAVEQIIYFAINFYVGTYVCLIAAFIHGSFDIGIGAAEGATKVMNDAMKKITDGIKSEVDGFQKTVNDVLDKINAGTNIGSIFGGGGGGGGINIPKLDIAAKVKDLEDIKVDSEDFVKTLKDMKDKTPDFDDVQKFAKDALKIPFDLARKELNQSSEKWAMPKDLFPLAQKQSLSFCSDNSAIRDFFDGLYSIANTAKIAFLVVIPILALLVCIPMAWLEIRRYREQKELSRQMTNRNFDAMDVIYQASRPSSSRFGIWLGNKFHGTNREYLVRWAWAYATSLPALFVLALAIAGLFSCFCQWIILQMVKKEAPALVNRVGDFAGDVVRTLDSVSTKWAADSNGVILKYTDGINQDVFGVVRTATSAVNNTLNVFTTEMNKRLDSVFSGTVLHDTVKNVVRCLIGLKIEAVEKGITWVHEHAKVSFPLFPNDTFSAGAEKSIDGDKEMKSFLSSPSTVTTDEITDAIYKVIRYLENGIIQDALVSAGLLLLYVIVVLVGVIRALLNITGPTKTRGEGGGYKGQVEPGSPRMTGDSPLSATQRRAYRPNDDWESGAYGEKAGYSEKSQAPDYAAQGQGQQMHPAYSKDVSNGTYGHARSPEVTHYAAEKERNFM</sequence>
<dbReference type="AlphaFoldDB" id="A0AA97PS37"/>
<keyword evidence="8 10" id="KW-0472">Membrane</keyword>
<evidence type="ECO:0000256" key="11">
    <source>
        <dbReference type="SAM" id="MobiDB-lite"/>
    </source>
</evidence>
<feature type="transmembrane region" description="Helical" evidence="10">
    <location>
        <begin position="113"/>
        <end position="132"/>
    </location>
</feature>
<keyword evidence="4 10" id="KW-1003">Cell membrane</keyword>
<protein>
    <recommendedName>
        <fullName evidence="10">Plasma membrane fusion protein PRM1</fullName>
    </recommendedName>
</protein>
<evidence type="ECO:0000256" key="8">
    <source>
        <dbReference type="ARBA" id="ARBA00023136"/>
    </source>
</evidence>
<evidence type="ECO:0000256" key="9">
    <source>
        <dbReference type="ARBA" id="ARBA00023180"/>
    </source>
</evidence>
<comment type="similarity">
    <text evidence="3 10">Belongs to the PRM1 family.</text>
</comment>
<evidence type="ECO:0000256" key="3">
    <source>
        <dbReference type="ARBA" id="ARBA00010780"/>
    </source>
</evidence>
<keyword evidence="5 10" id="KW-0812">Transmembrane</keyword>
<keyword evidence="7 10" id="KW-1133">Transmembrane helix</keyword>
<evidence type="ECO:0000256" key="2">
    <source>
        <dbReference type="ARBA" id="ARBA00004651"/>
    </source>
</evidence>
<comment type="function">
    <text evidence="1 10">Involved in cell fusion during mating by stabilizing the plasma membrane fusion event.</text>
</comment>
<reference evidence="12" key="1">
    <citation type="journal article" date="2012" name="PLoS Genet.">
        <title>Comparative analysis of the genomes of two field isolates of the rice blast fungus Magnaporthe oryzae.</title>
        <authorList>
            <person name="Xue M."/>
            <person name="Yang J."/>
            <person name="Li Z."/>
            <person name="Hu S."/>
            <person name="Yao N."/>
            <person name="Dean R.A."/>
            <person name="Zhao W."/>
            <person name="Shen M."/>
            <person name="Zhang H."/>
            <person name="Li C."/>
            <person name="Liu L."/>
            <person name="Cao L."/>
            <person name="Xu X."/>
            <person name="Xing Y."/>
            <person name="Hsiang T."/>
            <person name="Zhang Z."/>
            <person name="Xu J.R."/>
            <person name="Peng Y.L."/>
        </authorList>
    </citation>
    <scope>NUCLEOTIDE SEQUENCE</scope>
    <source>
        <strain evidence="12">Y34</strain>
    </source>
</reference>
<feature type="transmembrane region" description="Helical" evidence="10">
    <location>
        <begin position="56"/>
        <end position="75"/>
    </location>
</feature>
<dbReference type="PANTHER" id="PTHR31030">
    <property type="entry name" value="PLASMA MEMBRANE FUSION PROTEIN PRM1"/>
    <property type="match status" value="1"/>
</dbReference>